<evidence type="ECO:0000313" key="8">
    <source>
        <dbReference type="Proteomes" id="UP000053989"/>
    </source>
</evidence>
<dbReference type="GO" id="GO:0034755">
    <property type="term" value="P:iron ion transmembrane transport"/>
    <property type="evidence" value="ECO:0007669"/>
    <property type="project" value="TreeGrafter"/>
</dbReference>
<dbReference type="PANTHER" id="PTHR11706:SF101">
    <property type="entry name" value="MANGANESE TRANSPORTER SMF1"/>
    <property type="match status" value="1"/>
</dbReference>
<dbReference type="NCBIfam" id="NF037982">
    <property type="entry name" value="Nramp_1"/>
    <property type="match status" value="1"/>
</dbReference>
<dbReference type="PRINTS" id="PR00447">
    <property type="entry name" value="NATRESASSCMP"/>
</dbReference>
<feature type="region of interest" description="Disordered" evidence="5">
    <location>
        <begin position="300"/>
        <end position="321"/>
    </location>
</feature>
<name>A0A0C3AYP4_9AGAM</name>
<dbReference type="InParanoid" id="A0A0C3AYP4"/>
<keyword evidence="3 6" id="KW-1133">Transmembrane helix</keyword>
<evidence type="ECO:0000256" key="6">
    <source>
        <dbReference type="SAM" id="Phobius"/>
    </source>
</evidence>
<gene>
    <name evidence="7" type="ORF">SCLCIDRAFT_1207387</name>
</gene>
<feature type="transmembrane region" description="Helical" evidence="6">
    <location>
        <begin position="215"/>
        <end position="235"/>
    </location>
</feature>
<feature type="transmembrane region" description="Helical" evidence="6">
    <location>
        <begin position="495"/>
        <end position="518"/>
    </location>
</feature>
<keyword evidence="8" id="KW-1185">Reference proteome</keyword>
<dbReference type="EMBL" id="KN822005">
    <property type="protein sequence ID" value="KIM70092.1"/>
    <property type="molecule type" value="Genomic_DNA"/>
</dbReference>
<dbReference type="FunCoup" id="A0A0C3AYP4">
    <property type="interactions" value="167"/>
</dbReference>
<evidence type="ECO:0000256" key="1">
    <source>
        <dbReference type="ARBA" id="ARBA00004141"/>
    </source>
</evidence>
<dbReference type="PANTHER" id="PTHR11706">
    <property type="entry name" value="SOLUTE CARRIER PROTEIN FAMILY 11 MEMBER"/>
    <property type="match status" value="1"/>
</dbReference>
<dbReference type="OrthoDB" id="409173at2759"/>
<dbReference type="Pfam" id="PF01566">
    <property type="entry name" value="Nramp"/>
    <property type="match status" value="2"/>
</dbReference>
<feature type="transmembrane region" description="Helical" evidence="6">
    <location>
        <begin position="96"/>
        <end position="124"/>
    </location>
</feature>
<dbReference type="GO" id="GO:0015086">
    <property type="term" value="F:cadmium ion transmembrane transporter activity"/>
    <property type="evidence" value="ECO:0007669"/>
    <property type="project" value="TreeGrafter"/>
</dbReference>
<dbReference type="AlphaFoldDB" id="A0A0C3AYP4"/>
<dbReference type="HOGENOM" id="CLU_020088_4_2_1"/>
<evidence type="ECO:0000313" key="7">
    <source>
        <dbReference type="EMBL" id="KIM70092.1"/>
    </source>
</evidence>
<dbReference type="InterPro" id="IPR001046">
    <property type="entry name" value="NRAMP_fam"/>
</dbReference>
<dbReference type="GO" id="GO:0005384">
    <property type="term" value="F:manganese ion transmembrane transporter activity"/>
    <property type="evidence" value="ECO:0007669"/>
    <property type="project" value="TreeGrafter"/>
</dbReference>
<dbReference type="GO" id="GO:0030026">
    <property type="term" value="P:intracellular manganese ion homeostasis"/>
    <property type="evidence" value="ECO:0007669"/>
    <property type="project" value="TreeGrafter"/>
</dbReference>
<keyword evidence="2 6" id="KW-0812">Transmembrane</keyword>
<proteinExistence type="predicted"/>
<evidence type="ECO:0000256" key="4">
    <source>
        <dbReference type="ARBA" id="ARBA00023136"/>
    </source>
</evidence>
<feature type="transmembrane region" description="Helical" evidence="6">
    <location>
        <begin position="377"/>
        <end position="402"/>
    </location>
</feature>
<feature type="transmembrane region" description="Helical" evidence="6">
    <location>
        <begin position="429"/>
        <end position="451"/>
    </location>
</feature>
<protein>
    <recommendedName>
        <fullName evidence="9">Nramp-domain-containing protein</fullName>
    </recommendedName>
</protein>
<reference evidence="8" key="2">
    <citation type="submission" date="2015-01" db="EMBL/GenBank/DDBJ databases">
        <title>Evolutionary Origins and Diversification of the Mycorrhizal Mutualists.</title>
        <authorList>
            <consortium name="DOE Joint Genome Institute"/>
            <consortium name="Mycorrhizal Genomics Consortium"/>
            <person name="Kohler A."/>
            <person name="Kuo A."/>
            <person name="Nagy L.G."/>
            <person name="Floudas D."/>
            <person name="Copeland A."/>
            <person name="Barry K.W."/>
            <person name="Cichocki N."/>
            <person name="Veneault-Fourrey C."/>
            <person name="LaButti K."/>
            <person name="Lindquist E.A."/>
            <person name="Lipzen A."/>
            <person name="Lundell T."/>
            <person name="Morin E."/>
            <person name="Murat C."/>
            <person name="Riley R."/>
            <person name="Ohm R."/>
            <person name="Sun H."/>
            <person name="Tunlid A."/>
            <person name="Henrissat B."/>
            <person name="Grigoriev I.V."/>
            <person name="Hibbett D.S."/>
            <person name="Martin F."/>
        </authorList>
    </citation>
    <scope>NUCLEOTIDE SEQUENCE [LARGE SCALE GENOMIC DNA]</scope>
    <source>
        <strain evidence="8">Foug A</strain>
    </source>
</reference>
<feature type="transmembrane region" description="Helical" evidence="6">
    <location>
        <begin position="588"/>
        <end position="608"/>
    </location>
</feature>
<evidence type="ECO:0000256" key="5">
    <source>
        <dbReference type="SAM" id="MobiDB-lite"/>
    </source>
</evidence>
<feature type="transmembrane region" description="Helical" evidence="6">
    <location>
        <begin position="145"/>
        <end position="164"/>
    </location>
</feature>
<feature type="transmembrane region" description="Helical" evidence="6">
    <location>
        <begin position="255"/>
        <end position="278"/>
    </location>
</feature>
<reference evidence="7 8" key="1">
    <citation type="submission" date="2014-04" db="EMBL/GenBank/DDBJ databases">
        <authorList>
            <consortium name="DOE Joint Genome Institute"/>
            <person name="Kuo A."/>
            <person name="Kohler A."/>
            <person name="Nagy L.G."/>
            <person name="Floudas D."/>
            <person name="Copeland A."/>
            <person name="Barry K.W."/>
            <person name="Cichocki N."/>
            <person name="Veneault-Fourrey C."/>
            <person name="LaButti K."/>
            <person name="Lindquist E.A."/>
            <person name="Lipzen A."/>
            <person name="Lundell T."/>
            <person name="Morin E."/>
            <person name="Murat C."/>
            <person name="Sun H."/>
            <person name="Tunlid A."/>
            <person name="Henrissat B."/>
            <person name="Grigoriev I.V."/>
            <person name="Hibbett D.S."/>
            <person name="Martin F."/>
            <person name="Nordberg H.P."/>
            <person name="Cantor M.N."/>
            <person name="Hua S.X."/>
        </authorList>
    </citation>
    <scope>NUCLEOTIDE SEQUENCE [LARGE SCALE GENOMIC DNA]</scope>
    <source>
        <strain evidence="7 8">Foug A</strain>
    </source>
</reference>
<accession>A0A0C3AYP4</accession>
<dbReference type="GO" id="GO:0005886">
    <property type="term" value="C:plasma membrane"/>
    <property type="evidence" value="ECO:0007669"/>
    <property type="project" value="TreeGrafter"/>
</dbReference>
<feature type="transmembrane region" description="Helical" evidence="6">
    <location>
        <begin position="176"/>
        <end position="203"/>
    </location>
</feature>
<keyword evidence="4 6" id="KW-0472">Membrane</keyword>
<organism evidence="7 8">
    <name type="scientific">Scleroderma citrinum Foug A</name>
    <dbReference type="NCBI Taxonomy" id="1036808"/>
    <lineage>
        <taxon>Eukaryota</taxon>
        <taxon>Fungi</taxon>
        <taxon>Dikarya</taxon>
        <taxon>Basidiomycota</taxon>
        <taxon>Agaricomycotina</taxon>
        <taxon>Agaricomycetes</taxon>
        <taxon>Agaricomycetidae</taxon>
        <taxon>Boletales</taxon>
        <taxon>Sclerodermatineae</taxon>
        <taxon>Sclerodermataceae</taxon>
        <taxon>Scleroderma</taxon>
    </lineage>
</organism>
<dbReference type="NCBIfam" id="TIGR01197">
    <property type="entry name" value="nramp"/>
    <property type="match status" value="1"/>
</dbReference>
<dbReference type="STRING" id="1036808.A0A0C3AYP4"/>
<feature type="transmembrane region" description="Helical" evidence="6">
    <location>
        <begin position="471"/>
        <end position="489"/>
    </location>
</feature>
<comment type="subcellular location">
    <subcellularLocation>
        <location evidence="1">Membrane</location>
        <topology evidence="1">Multi-pass membrane protein</topology>
    </subcellularLocation>
</comment>
<evidence type="ECO:0000256" key="3">
    <source>
        <dbReference type="ARBA" id="ARBA00022989"/>
    </source>
</evidence>
<sequence>MSTPVPAARVSYRQSTNYLKHLYPSTPTMPEAVVADTECRPRAAARKGARWTSTVHNIASRLYHHTRKHTGVGIVCSVAYFDPGNWGVDLQAGSQYGYSLLFCVLLAGLFAAFLQVLACRLGVVTGLDLASHCRLLLHDRPRHKMLWRWGVLYPLYVLSEIAIISTDLAEMLGSAIALVLLFPSLPLWAGVLLTASDVMLILAFDNPLKSRPVKIFEYSISFLVLAVLICMALIIARIDVRWGDAFKGFLPSKALFTNGALYTTVGILGATIMPHSLFLGSHLATQDRVALEEVHTRSETSSLDCSSHKHDDEDDGPASTRLTTFPERLRERLGRTFNLRGSGNPKYPANVLAHRDRENNSLDFILAHIYHGMANMIFSLLGFAVIINALILILAGAVFYYASGARGSINPASLFDAHTLIKDMIGKPAALLFALALLASGQSASIVATLAGQSVSEGFLRWKVSPVVRRLLTRLLGLIPSMVVAIAVGKNGISALLVASQVVLSIVLPFITLPLIYLTSSSEIMKARQPCSETPSPDMAFSPPRTNTHAPMSGDIVEVVDRSLDTEAAADNGYVYFSSGKFMTSIGVLIWLVIVAANIYALVTLGLGEGA</sequence>
<dbReference type="Proteomes" id="UP000053989">
    <property type="component" value="Unassembled WGS sequence"/>
</dbReference>
<evidence type="ECO:0000256" key="2">
    <source>
        <dbReference type="ARBA" id="ARBA00022692"/>
    </source>
</evidence>
<evidence type="ECO:0008006" key="9">
    <source>
        <dbReference type="Google" id="ProtNLM"/>
    </source>
</evidence>